<comment type="caution">
    <text evidence="1">The sequence shown here is derived from an EMBL/GenBank/DDBJ whole genome shotgun (WGS) entry which is preliminary data.</text>
</comment>
<dbReference type="Proteomes" id="UP001595885">
    <property type="component" value="Unassembled WGS sequence"/>
</dbReference>
<accession>A0ABV9P194</accession>
<evidence type="ECO:0000313" key="1">
    <source>
        <dbReference type="EMBL" id="MFC4739378.1"/>
    </source>
</evidence>
<evidence type="ECO:0000313" key="2">
    <source>
        <dbReference type="Proteomes" id="UP001595885"/>
    </source>
</evidence>
<gene>
    <name evidence="1" type="ORF">ACFO3U_05170</name>
</gene>
<organism evidence="1 2">
    <name type="scientific">Flavobacterium ponti</name>
    <dbReference type="NCBI Taxonomy" id="665133"/>
    <lineage>
        <taxon>Bacteria</taxon>
        <taxon>Pseudomonadati</taxon>
        <taxon>Bacteroidota</taxon>
        <taxon>Flavobacteriia</taxon>
        <taxon>Flavobacteriales</taxon>
        <taxon>Flavobacteriaceae</taxon>
        <taxon>Flavobacterium</taxon>
    </lineage>
</organism>
<name>A0ABV9P194_9FLAO</name>
<proteinExistence type="predicted"/>
<protein>
    <submittedName>
        <fullName evidence="1">Uncharacterized protein</fullName>
    </submittedName>
</protein>
<sequence>MTEPIVFDVKGYPIMKVYDDYFEIKAIDYWEFRRFNFVDVKSVEILNPNQNWLYKLYVITSLIAQIFSKDEPNTLKINLKNYGDWKYTISNKRNLEFDRIIKLIRQRIIEK</sequence>
<reference evidence="2" key="1">
    <citation type="journal article" date="2019" name="Int. J. Syst. Evol. Microbiol.">
        <title>The Global Catalogue of Microorganisms (GCM) 10K type strain sequencing project: providing services to taxonomists for standard genome sequencing and annotation.</title>
        <authorList>
            <consortium name="The Broad Institute Genomics Platform"/>
            <consortium name="The Broad Institute Genome Sequencing Center for Infectious Disease"/>
            <person name="Wu L."/>
            <person name="Ma J."/>
        </authorList>
    </citation>
    <scope>NUCLEOTIDE SEQUENCE [LARGE SCALE GENOMIC DNA]</scope>
    <source>
        <strain evidence="2">CCUG 50349</strain>
    </source>
</reference>
<keyword evidence="2" id="KW-1185">Reference proteome</keyword>
<dbReference type="EMBL" id="JBHSGW010000003">
    <property type="protein sequence ID" value="MFC4739378.1"/>
    <property type="molecule type" value="Genomic_DNA"/>
</dbReference>
<dbReference type="RefSeq" id="WP_379738736.1">
    <property type="nucleotide sequence ID" value="NZ_JBHSGW010000003.1"/>
</dbReference>